<protein>
    <submittedName>
        <fullName evidence="1">Uncharacterized protein</fullName>
    </submittedName>
</protein>
<dbReference type="EMBL" id="BAQD01000141">
    <property type="protein sequence ID" value="GBQ08772.1"/>
    <property type="molecule type" value="Genomic_DNA"/>
</dbReference>
<reference evidence="1" key="1">
    <citation type="submission" date="2013-04" db="EMBL/GenBank/DDBJ databases">
        <title>The genome sequencing project of 58 acetic acid bacteria.</title>
        <authorList>
            <person name="Okamoto-Kainuma A."/>
            <person name="Ishikawa M."/>
            <person name="Umino S."/>
            <person name="Koizumi Y."/>
            <person name="Shiwa Y."/>
            <person name="Yoshikawa H."/>
            <person name="Matsutani M."/>
            <person name="Matsushita K."/>
        </authorList>
    </citation>
    <scope>NUCLEOTIDE SEQUENCE</scope>
    <source>
        <strain evidence="1">DSM 15669</strain>
    </source>
</reference>
<dbReference type="Proteomes" id="UP001062901">
    <property type="component" value="Unassembled WGS sequence"/>
</dbReference>
<dbReference type="RefSeq" id="WP_018981123.1">
    <property type="nucleotide sequence ID" value="NZ_BAQD01000141.1"/>
</dbReference>
<name>A0ABQ0P125_9PROT</name>
<comment type="caution">
    <text evidence="1">The sequence shown here is derived from an EMBL/GenBank/DDBJ whole genome shotgun (WGS) entry which is preliminary data.</text>
</comment>
<gene>
    <name evidence="1" type="ORF">AA15669_1900</name>
</gene>
<proteinExistence type="predicted"/>
<evidence type="ECO:0000313" key="2">
    <source>
        <dbReference type="Proteomes" id="UP001062901"/>
    </source>
</evidence>
<evidence type="ECO:0000313" key="1">
    <source>
        <dbReference type="EMBL" id="GBQ08772.1"/>
    </source>
</evidence>
<accession>A0ABQ0P125</accession>
<organism evidence="1 2">
    <name type="scientific">Saccharibacter floricola DSM 15669</name>
    <dbReference type="NCBI Taxonomy" id="1123227"/>
    <lineage>
        <taxon>Bacteria</taxon>
        <taxon>Pseudomonadati</taxon>
        <taxon>Pseudomonadota</taxon>
        <taxon>Alphaproteobacteria</taxon>
        <taxon>Acetobacterales</taxon>
        <taxon>Acetobacteraceae</taxon>
        <taxon>Saccharibacter</taxon>
    </lineage>
</organism>
<sequence>MSTEIIAFTPDYESAPPFQCQTSIAEGLITLSLTWNMAAERWYMRVQNSSGDTWLYRPLIGSPMTNDINLISTISTSKIVYRADNSAFEITL</sequence>
<keyword evidence="2" id="KW-1185">Reference proteome</keyword>